<keyword evidence="3 5" id="KW-0067">ATP-binding</keyword>
<evidence type="ECO:0000256" key="3">
    <source>
        <dbReference type="ARBA" id="ARBA00022840"/>
    </source>
</evidence>
<evidence type="ECO:0000313" key="5">
    <source>
        <dbReference type="EMBL" id="NBE55837.1"/>
    </source>
</evidence>
<keyword evidence="2" id="KW-0547">Nucleotide-binding</keyword>
<sequence length="272" mass="29223">MPRSDTATEDRRQPVIALDAVTVRYGTKRAPVTAVRDVQLTVAEGEFVVLVGPSGCGKTTLLRTVAGFERVAAGTVDVRERVGVVFQQPRLFPWRTVGGNIAFALARRGVPRPERAARVAELLERVGLPGTAGRRVWELSGGQQQRVAIARALATEPRVLLMDEPFAALDALTRERLQEEVRALAAASGTTVLFVTHSAEEAVLLGSRVLVMAAEPGRIVAELPVDLPREPPLAGHGLRGTPEFAALRQRLTETMRGVPEEVSEGVEAAPVP</sequence>
<dbReference type="PANTHER" id="PTHR42788:SF13">
    <property type="entry name" value="ALIPHATIC SULFONATES IMPORT ATP-BINDING PROTEIN SSUB"/>
    <property type="match status" value="1"/>
</dbReference>
<dbReference type="InterPro" id="IPR050166">
    <property type="entry name" value="ABC_transporter_ATP-bind"/>
</dbReference>
<evidence type="ECO:0000259" key="4">
    <source>
        <dbReference type="PROSITE" id="PS50893"/>
    </source>
</evidence>
<dbReference type="SUPFAM" id="SSF52540">
    <property type="entry name" value="P-loop containing nucleoside triphosphate hydrolases"/>
    <property type="match status" value="1"/>
</dbReference>
<dbReference type="PROSITE" id="PS00211">
    <property type="entry name" value="ABC_TRANSPORTER_1"/>
    <property type="match status" value="1"/>
</dbReference>
<dbReference type="CDD" id="cd03293">
    <property type="entry name" value="ABC_NrtD_SsuB_transporters"/>
    <property type="match status" value="1"/>
</dbReference>
<dbReference type="Gene3D" id="3.40.50.300">
    <property type="entry name" value="P-loop containing nucleotide triphosphate hydrolases"/>
    <property type="match status" value="1"/>
</dbReference>
<keyword evidence="1" id="KW-0813">Transport</keyword>
<dbReference type="InterPro" id="IPR027417">
    <property type="entry name" value="P-loop_NTPase"/>
</dbReference>
<organism evidence="5 6">
    <name type="scientific">Streptomyces boluensis</name>
    <dbReference type="NCBI Taxonomy" id="1775135"/>
    <lineage>
        <taxon>Bacteria</taxon>
        <taxon>Bacillati</taxon>
        <taxon>Actinomycetota</taxon>
        <taxon>Actinomycetes</taxon>
        <taxon>Kitasatosporales</taxon>
        <taxon>Streptomycetaceae</taxon>
        <taxon>Streptomyces</taxon>
    </lineage>
</organism>
<dbReference type="Proteomes" id="UP000598297">
    <property type="component" value="Unassembled WGS sequence"/>
</dbReference>
<feature type="domain" description="ABC transporter" evidence="4">
    <location>
        <begin position="16"/>
        <end position="239"/>
    </location>
</feature>
<gene>
    <name evidence="5" type="ORF">GUY60_31270</name>
</gene>
<keyword evidence="6" id="KW-1185">Reference proteome</keyword>
<name>A0A964XQH7_9ACTN</name>
<dbReference type="RefSeq" id="WP_161703951.1">
    <property type="nucleotide sequence ID" value="NZ_JAAAHS010000377.1"/>
</dbReference>
<protein>
    <submittedName>
        <fullName evidence="5">ATP-binding cassette domain-containing protein</fullName>
    </submittedName>
</protein>
<dbReference type="Pfam" id="PF00005">
    <property type="entry name" value="ABC_tran"/>
    <property type="match status" value="1"/>
</dbReference>
<dbReference type="EMBL" id="JAAAHS010000377">
    <property type="protein sequence ID" value="NBE55837.1"/>
    <property type="molecule type" value="Genomic_DNA"/>
</dbReference>
<accession>A0A964XQH7</accession>
<evidence type="ECO:0000256" key="2">
    <source>
        <dbReference type="ARBA" id="ARBA00022741"/>
    </source>
</evidence>
<dbReference type="InterPro" id="IPR003439">
    <property type="entry name" value="ABC_transporter-like_ATP-bd"/>
</dbReference>
<dbReference type="SMART" id="SM00382">
    <property type="entry name" value="AAA"/>
    <property type="match status" value="1"/>
</dbReference>
<evidence type="ECO:0000313" key="6">
    <source>
        <dbReference type="Proteomes" id="UP000598297"/>
    </source>
</evidence>
<dbReference type="InterPro" id="IPR003593">
    <property type="entry name" value="AAA+_ATPase"/>
</dbReference>
<dbReference type="GO" id="GO:0005524">
    <property type="term" value="F:ATP binding"/>
    <property type="evidence" value="ECO:0007669"/>
    <property type="project" value="UniProtKB-KW"/>
</dbReference>
<dbReference type="PANTHER" id="PTHR42788">
    <property type="entry name" value="TAURINE IMPORT ATP-BINDING PROTEIN-RELATED"/>
    <property type="match status" value="1"/>
</dbReference>
<evidence type="ECO:0000256" key="1">
    <source>
        <dbReference type="ARBA" id="ARBA00022448"/>
    </source>
</evidence>
<dbReference type="GO" id="GO:0016887">
    <property type="term" value="F:ATP hydrolysis activity"/>
    <property type="evidence" value="ECO:0007669"/>
    <property type="project" value="InterPro"/>
</dbReference>
<proteinExistence type="predicted"/>
<dbReference type="OrthoDB" id="4310860at2"/>
<dbReference type="InterPro" id="IPR017871">
    <property type="entry name" value="ABC_transporter-like_CS"/>
</dbReference>
<dbReference type="PROSITE" id="PS50893">
    <property type="entry name" value="ABC_TRANSPORTER_2"/>
    <property type="match status" value="1"/>
</dbReference>
<reference evidence="5" key="1">
    <citation type="submission" date="2020-01" db="EMBL/GenBank/DDBJ databases">
        <title>Whole-genome analyses of novel actinobacteria.</title>
        <authorList>
            <person name="Sahin N."/>
        </authorList>
    </citation>
    <scope>NUCLEOTIDE SEQUENCE</scope>
    <source>
        <strain evidence="5">YC537</strain>
    </source>
</reference>
<comment type="caution">
    <text evidence="5">The sequence shown here is derived from an EMBL/GenBank/DDBJ whole genome shotgun (WGS) entry which is preliminary data.</text>
</comment>
<dbReference type="AlphaFoldDB" id="A0A964XQH7"/>